<sequence>MILKAFLVALVYYVSIFTSIGMGLFHFNRPIVVGPLVGLLLGDLTTGIILGATFESVFLGVIAIGGSVPADATVGTIVGTAIAIIVGVDANSALAIAVPVSMLGVVLGQVTTSILVPLFIPVMDKTAEKGDVAGLKKWHFLMTLLFPLLTAIAIFLAIWLGSNSIGAFLDQIPSFVTGGFQAAGAMLPAVGFALLLNMLFDKKVFAFFFLGFVMVIYLHLPSLAIAIIATVFAITQYYRSEQLKIQFANNFATATVQNEEEAFFNE</sequence>
<evidence type="ECO:0000256" key="6">
    <source>
        <dbReference type="ARBA" id="ARBA00022692"/>
    </source>
</evidence>
<feature type="transmembrane region" description="Helical" evidence="9">
    <location>
        <begin position="140"/>
        <end position="160"/>
    </location>
</feature>
<dbReference type="Proteomes" id="UP000614200">
    <property type="component" value="Unassembled WGS sequence"/>
</dbReference>
<keyword evidence="7 9" id="KW-1133">Transmembrane helix</keyword>
<comment type="subcellular location">
    <subcellularLocation>
        <location evidence="1">Cell membrane</location>
        <topology evidence="1">Multi-pass membrane protein</topology>
    </subcellularLocation>
</comment>
<keyword evidence="11" id="KW-1185">Reference proteome</keyword>
<reference evidence="10 11" key="1">
    <citation type="submission" date="2020-11" db="EMBL/GenBank/DDBJ databases">
        <title>Fusibacter basophilias sp. nov.</title>
        <authorList>
            <person name="Qiu D."/>
        </authorList>
    </citation>
    <scope>NUCLEOTIDE SEQUENCE [LARGE SCALE GENOMIC DNA]</scope>
    <source>
        <strain evidence="10 11">Q10-2</strain>
    </source>
</reference>
<dbReference type="Pfam" id="PF03609">
    <property type="entry name" value="EII-Sor"/>
    <property type="match status" value="1"/>
</dbReference>
<evidence type="ECO:0000256" key="2">
    <source>
        <dbReference type="ARBA" id="ARBA00022448"/>
    </source>
</evidence>
<evidence type="ECO:0000313" key="11">
    <source>
        <dbReference type="Proteomes" id="UP000614200"/>
    </source>
</evidence>
<name>A0ABR9ZRG5_9FIRM</name>
<feature type="transmembrane region" description="Helical" evidence="9">
    <location>
        <begin position="7"/>
        <end position="25"/>
    </location>
</feature>
<proteinExistence type="predicted"/>
<feature type="transmembrane region" description="Helical" evidence="9">
    <location>
        <begin position="207"/>
        <end position="234"/>
    </location>
</feature>
<evidence type="ECO:0000256" key="4">
    <source>
        <dbReference type="ARBA" id="ARBA00022597"/>
    </source>
</evidence>
<keyword evidence="5" id="KW-0598">Phosphotransferase system</keyword>
<feature type="transmembrane region" description="Helical" evidence="9">
    <location>
        <begin position="180"/>
        <end position="200"/>
    </location>
</feature>
<dbReference type="RefSeq" id="WP_194700765.1">
    <property type="nucleotide sequence ID" value="NZ_JADKNH010000003.1"/>
</dbReference>
<dbReference type="EMBL" id="JADKNH010000003">
    <property type="protein sequence ID" value="MBF4692520.1"/>
    <property type="molecule type" value="Genomic_DNA"/>
</dbReference>
<comment type="caution">
    <text evidence="10">The sequence shown here is derived from an EMBL/GenBank/DDBJ whole genome shotgun (WGS) entry which is preliminary data.</text>
</comment>
<dbReference type="PROSITE" id="PS51106">
    <property type="entry name" value="PTS_EIIC_TYPE_4"/>
    <property type="match status" value="1"/>
</dbReference>
<keyword evidence="3" id="KW-1003">Cell membrane</keyword>
<protein>
    <submittedName>
        <fullName evidence="10">PTS sugar transporter subunit IIC</fullName>
    </submittedName>
</protein>
<keyword evidence="4 10" id="KW-0762">Sugar transport</keyword>
<accession>A0ABR9ZRG5</accession>
<dbReference type="InterPro" id="IPR004700">
    <property type="entry name" value="PTS_IIC_man"/>
</dbReference>
<evidence type="ECO:0000313" key="10">
    <source>
        <dbReference type="EMBL" id="MBF4692520.1"/>
    </source>
</evidence>
<evidence type="ECO:0000256" key="9">
    <source>
        <dbReference type="SAM" id="Phobius"/>
    </source>
</evidence>
<dbReference type="InterPro" id="IPR050303">
    <property type="entry name" value="GatZ_KbaZ_carbometab"/>
</dbReference>
<feature type="transmembrane region" description="Helical" evidence="9">
    <location>
        <begin position="31"/>
        <end position="50"/>
    </location>
</feature>
<evidence type="ECO:0000256" key="3">
    <source>
        <dbReference type="ARBA" id="ARBA00022475"/>
    </source>
</evidence>
<feature type="transmembrane region" description="Helical" evidence="9">
    <location>
        <begin position="57"/>
        <end position="88"/>
    </location>
</feature>
<evidence type="ECO:0000256" key="8">
    <source>
        <dbReference type="ARBA" id="ARBA00023136"/>
    </source>
</evidence>
<keyword evidence="6 9" id="KW-0812">Transmembrane</keyword>
<organism evidence="10 11">
    <name type="scientific">Fusibacter ferrireducens</name>
    <dbReference type="NCBI Taxonomy" id="2785058"/>
    <lineage>
        <taxon>Bacteria</taxon>
        <taxon>Bacillati</taxon>
        <taxon>Bacillota</taxon>
        <taxon>Clostridia</taxon>
        <taxon>Eubacteriales</taxon>
        <taxon>Eubacteriales Family XII. Incertae Sedis</taxon>
        <taxon>Fusibacter</taxon>
    </lineage>
</organism>
<gene>
    <name evidence="10" type="ORF">ISU02_05295</name>
</gene>
<keyword evidence="8 9" id="KW-0472">Membrane</keyword>
<evidence type="ECO:0000256" key="7">
    <source>
        <dbReference type="ARBA" id="ARBA00022989"/>
    </source>
</evidence>
<dbReference type="PANTHER" id="PTHR32502">
    <property type="entry name" value="N-ACETYLGALACTOSAMINE PERMEASE II COMPONENT-RELATED"/>
    <property type="match status" value="1"/>
</dbReference>
<keyword evidence="2" id="KW-0813">Transport</keyword>
<feature type="transmembrane region" description="Helical" evidence="9">
    <location>
        <begin position="94"/>
        <end position="120"/>
    </location>
</feature>
<evidence type="ECO:0000256" key="1">
    <source>
        <dbReference type="ARBA" id="ARBA00004651"/>
    </source>
</evidence>
<dbReference type="PANTHER" id="PTHR32502:SF8">
    <property type="entry name" value="N-ACETYLGALACTOSAMINE PERMEASE IIC COMPONENT 1"/>
    <property type="match status" value="1"/>
</dbReference>
<evidence type="ECO:0000256" key="5">
    <source>
        <dbReference type="ARBA" id="ARBA00022683"/>
    </source>
</evidence>